<dbReference type="EMBL" id="LAVV01006516">
    <property type="protein sequence ID" value="KNZ59524.1"/>
    <property type="molecule type" value="Genomic_DNA"/>
</dbReference>
<evidence type="ECO:0000313" key="14">
    <source>
        <dbReference type="Proteomes" id="UP000037035"/>
    </source>
</evidence>
<dbReference type="SMART" id="SM00382">
    <property type="entry name" value="AAA"/>
    <property type="match status" value="1"/>
</dbReference>
<dbReference type="PANTHER" id="PTHR10763:SF23">
    <property type="entry name" value="ORIGIN RECOGNITION COMPLEX SUBUNIT 1"/>
    <property type="match status" value="1"/>
</dbReference>
<feature type="domain" description="AAA+ ATPase" evidence="12">
    <location>
        <begin position="100"/>
        <end position="267"/>
    </location>
</feature>
<dbReference type="AlphaFoldDB" id="A0A0L6VFK5"/>
<dbReference type="GO" id="GO:0005664">
    <property type="term" value="C:nuclear origin of replication recognition complex"/>
    <property type="evidence" value="ECO:0007669"/>
    <property type="project" value="TreeGrafter"/>
</dbReference>
<dbReference type="Pfam" id="PF22606">
    <property type="entry name" value="Cdc6-ORC-like_ATPase_lid"/>
    <property type="match status" value="1"/>
</dbReference>
<dbReference type="InterPro" id="IPR036388">
    <property type="entry name" value="WH-like_DNA-bd_sf"/>
</dbReference>
<dbReference type="InterPro" id="IPR015163">
    <property type="entry name" value="Cdc6_C"/>
</dbReference>
<evidence type="ECO:0000256" key="10">
    <source>
        <dbReference type="RuleBase" id="RU365058"/>
    </source>
</evidence>
<evidence type="ECO:0000259" key="12">
    <source>
        <dbReference type="SMART" id="SM00382"/>
    </source>
</evidence>
<name>A0A0L6VFK5_9BASI</name>
<keyword evidence="9 10" id="KW-0539">Nucleus</keyword>
<comment type="similarity">
    <text evidence="2 10">Belongs to the ORC1 family.</text>
</comment>
<dbReference type="Gene3D" id="1.10.10.10">
    <property type="entry name" value="Winged helix-like DNA-binding domain superfamily/Winged helix DNA-binding domain"/>
    <property type="match status" value="1"/>
</dbReference>
<comment type="subunit">
    <text evidence="10">ORC is composed of six subunits.</text>
</comment>
<organism evidence="13 14">
    <name type="scientific">Puccinia sorghi</name>
    <dbReference type="NCBI Taxonomy" id="27349"/>
    <lineage>
        <taxon>Eukaryota</taxon>
        <taxon>Fungi</taxon>
        <taxon>Dikarya</taxon>
        <taxon>Basidiomycota</taxon>
        <taxon>Pucciniomycotina</taxon>
        <taxon>Pucciniomycetes</taxon>
        <taxon>Pucciniales</taxon>
        <taxon>Pucciniaceae</taxon>
        <taxon>Puccinia</taxon>
    </lineage>
</organism>
<evidence type="ECO:0000256" key="8">
    <source>
        <dbReference type="ARBA" id="ARBA00023125"/>
    </source>
</evidence>
<dbReference type="InterPro" id="IPR003959">
    <property type="entry name" value="ATPase_AAA_core"/>
</dbReference>
<protein>
    <recommendedName>
        <fullName evidence="10">Origin recognition complex subunit 1</fullName>
    </recommendedName>
</protein>
<evidence type="ECO:0000256" key="3">
    <source>
        <dbReference type="ARBA" id="ARBA00022705"/>
    </source>
</evidence>
<comment type="subcellular location">
    <subcellularLocation>
        <location evidence="1 10">Nucleus</location>
    </subcellularLocation>
</comment>
<comment type="caution">
    <text evidence="13">The sequence shown here is derived from an EMBL/GenBank/DDBJ whole genome shotgun (WGS) entry which is preliminary data.</text>
</comment>
<feature type="compositionally biased region" description="Basic and acidic residues" evidence="11">
    <location>
        <begin position="33"/>
        <end position="47"/>
    </location>
</feature>
<dbReference type="VEuPathDB" id="FungiDB:VP01_1710g2"/>
<evidence type="ECO:0000256" key="5">
    <source>
        <dbReference type="ARBA" id="ARBA00022741"/>
    </source>
</evidence>
<comment type="function">
    <text evidence="10">Component of the origin recognition complex (ORC) that binds origins of replication. DNA-binding is ATP-dependent, however specific DNA sequences that define origins of replication have not been identified so far. ORC is required to assemble the pre-replication complex necessary to initiate DNA replication.</text>
</comment>
<keyword evidence="7" id="KW-0460">Magnesium</keyword>
<dbReference type="CDD" id="cd00009">
    <property type="entry name" value="AAA"/>
    <property type="match status" value="1"/>
</dbReference>
<keyword evidence="4" id="KW-0479">Metal-binding</keyword>
<keyword evidence="3 10" id="KW-0235">DNA replication</keyword>
<dbReference type="InterPro" id="IPR050311">
    <property type="entry name" value="ORC1/CDC6"/>
</dbReference>
<keyword evidence="5 10" id="KW-0547">Nucleotide-binding</keyword>
<feature type="compositionally biased region" description="Basic and acidic residues" evidence="11">
    <location>
        <begin position="1"/>
        <end position="11"/>
    </location>
</feature>
<dbReference type="Proteomes" id="UP000037035">
    <property type="component" value="Unassembled WGS sequence"/>
</dbReference>
<dbReference type="GO" id="GO:0033314">
    <property type="term" value="P:mitotic DNA replication checkpoint signaling"/>
    <property type="evidence" value="ECO:0007669"/>
    <property type="project" value="TreeGrafter"/>
</dbReference>
<dbReference type="InterPro" id="IPR054425">
    <property type="entry name" value="Cdc6_ORC1-like_ATPase_lid"/>
</dbReference>
<accession>A0A0L6VFK5</accession>
<evidence type="ECO:0000256" key="9">
    <source>
        <dbReference type="ARBA" id="ARBA00023242"/>
    </source>
</evidence>
<evidence type="ECO:0000256" key="1">
    <source>
        <dbReference type="ARBA" id="ARBA00004123"/>
    </source>
</evidence>
<dbReference type="Pfam" id="PF00004">
    <property type="entry name" value="AAA"/>
    <property type="match status" value="1"/>
</dbReference>
<sequence>MPTKKTKELQRAKTARVSQKKKEHAVAKSGRTKATDRQSKASIKQVEERQKVTKEAEIIDPWERARKILHVSSTPSWLPCREEEFAELEGALTESIEESSGCCLYISGVPGTGKTATVHSVINSLQAKVLSGELNPFKFFEINGMKVTEPSQTFILFWEFVSQNLLPNPSNSPPKRTSAREALKNLEHYFNSASTDRETCVLLVDELDQLVTRKQEVIYNFFNWPNQPHSRLIVIAVANKMDLPETELNGKIRSRLGSNRIQFKPYNHHQLMEILEMRLEELKDAVFVKDAIQWVSKKISSLTGDVRKALDLCRSTLERVEKENEIRKENGEDARLVQVKDVIDTYEQMISSGVSRFIKELSPHQSIMLLSISKAIKIAGIPEVELGDVISRHIRLANTLGFQPEPTHDELMMVVSSLQNMKLILNESSSFDYFSRIKLEIKESDLKLIAKNDKRFSSITF</sequence>
<dbReference type="GO" id="GO:0016887">
    <property type="term" value="F:ATP hydrolysis activity"/>
    <property type="evidence" value="ECO:0007669"/>
    <property type="project" value="InterPro"/>
</dbReference>
<dbReference type="GO" id="GO:0046872">
    <property type="term" value="F:metal ion binding"/>
    <property type="evidence" value="ECO:0007669"/>
    <property type="project" value="UniProtKB-KW"/>
</dbReference>
<evidence type="ECO:0000313" key="13">
    <source>
        <dbReference type="EMBL" id="KNZ59524.1"/>
    </source>
</evidence>
<keyword evidence="6 10" id="KW-0067">ATP-binding</keyword>
<evidence type="ECO:0000256" key="2">
    <source>
        <dbReference type="ARBA" id="ARBA00008398"/>
    </source>
</evidence>
<evidence type="ECO:0000256" key="7">
    <source>
        <dbReference type="ARBA" id="ARBA00022842"/>
    </source>
</evidence>
<dbReference type="Gene3D" id="3.40.50.300">
    <property type="entry name" value="P-loop containing nucleotide triphosphate hydrolases"/>
    <property type="match status" value="1"/>
</dbReference>
<dbReference type="InterPro" id="IPR027417">
    <property type="entry name" value="P-loop_NTPase"/>
</dbReference>
<dbReference type="GO" id="GO:0005524">
    <property type="term" value="F:ATP binding"/>
    <property type="evidence" value="ECO:0007669"/>
    <property type="project" value="UniProtKB-KW"/>
</dbReference>
<keyword evidence="14" id="KW-1185">Reference proteome</keyword>
<evidence type="ECO:0000256" key="11">
    <source>
        <dbReference type="SAM" id="MobiDB-lite"/>
    </source>
</evidence>
<reference evidence="13 14" key="1">
    <citation type="submission" date="2015-08" db="EMBL/GenBank/DDBJ databases">
        <title>Next Generation Sequencing and Analysis of the Genome of Puccinia sorghi L Schw, the Causal Agent of Maize Common Rust.</title>
        <authorList>
            <person name="Rochi L."/>
            <person name="Burguener G."/>
            <person name="Darino M."/>
            <person name="Turjanski A."/>
            <person name="Kreff E."/>
            <person name="Dieguez M.J."/>
            <person name="Sacco F."/>
        </authorList>
    </citation>
    <scope>NUCLEOTIDE SEQUENCE [LARGE SCALE GENOMIC DNA]</scope>
    <source>
        <strain evidence="13 14">RO10H11247</strain>
    </source>
</reference>
<dbReference type="GO" id="GO:0006270">
    <property type="term" value="P:DNA replication initiation"/>
    <property type="evidence" value="ECO:0007669"/>
    <property type="project" value="TreeGrafter"/>
</dbReference>
<dbReference type="InterPro" id="IPR003593">
    <property type="entry name" value="AAA+_ATPase"/>
</dbReference>
<proteinExistence type="inferred from homology"/>
<gene>
    <name evidence="13" type="ORF">VP01_1710g2</name>
</gene>
<dbReference type="Gene3D" id="1.10.8.60">
    <property type="match status" value="1"/>
</dbReference>
<keyword evidence="8 10" id="KW-0238">DNA-binding</keyword>
<dbReference type="OrthoDB" id="1926878at2759"/>
<dbReference type="GO" id="GO:0003688">
    <property type="term" value="F:DNA replication origin binding"/>
    <property type="evidence" value="ECO:0007669"/>
    <property type="project" value="TreeGrafter"/>
</dbReference>
<dbReference type="STRING" id="27349.A0A0L6VFK5"/>
<evidence type="ECO:0000256" key="4">
    <source>
        <dbReference type="ARBA" id="ARBA00022723"/>
    </source>
</evidence>
<evidence type="ECO:0000256" key="6">
    <source>
        <dbReference type="ARBA" id="ARBA00022840"/>
    </source>
</evidence>
<feature type="region of interest" description="Disordered" evidence="11">
    <location>
        <begin position="1"/>
        <end position="47"/>
    </location>
</feature>
<dbReference type="SUPFAM" id="SSF52540">
    <property type="entry name" value="P-loop containing nucleoside triphosphate hydrolases"/>
    <property type="match status" value="1"/>
</dbReference>
<dbReference type="FunFam" id="3.40.50.300:FF:000199">
    <property type="entry name" value="Origin recognition complex subunit 1"/>
    <property type="match status" value="1"/>
</dbReference>
<dbReference type="Pfam" id="PF09079">
    <property type="entry name" value="WHD_Cdc6"/>
    <property type="match status" value="1"/>
</dbReference>
<dbReference type="PANTHER" id="PTHR10763">
    <property type="entry name" value="CELL DIVISION CONTROL PROTEIN 6-RELATED"/>
    <property type="match status" value="1"/>
</dbReference>